<dbReference type="InterPro" id="IPR025427">
    <property type="entry name" value="DUF4160"/>
</dbReference>
<evidence type="ECO:0008006" key="2">
    <source>
        <dbReference type="Google" id="ProtNLM"/>
    </source>
</evidence>
<protein>
    <recommendedName>
        <fullName evidence="2">Transcriptional regulator</fullName>
    </recommendedName>
</protein>
<name>A0A484HMB1_9BACT</name>
<accession>A0A484HMB1</accession>
<gene>
    <name evidence="1" type="ORF">EPICR_40303</name>
</gene>
<proteinExistence type="predicted"/>
<dbReference type="AlphaFoldDB" id="A0A484HMB1"/>
<reference evidence="1" key="1">
    <citation type="submission" date="2019-01" db="EMBL/GenBank/DDBJ databases">
        <authorList>
            <consortium name="Genoscope - CEA"/>
            <person name="William W."/>
        </authorList>
    </citation>
    <scope>NUCLEOTIDE SEQUENCE</scope>
    <source>
        <strain evidence="1">CR-1</strain>
    </source>
</reference>
<dbReference type="EMBL" id="CAACVI010000034">
    <property type="protein sequence ID" value="VEN74716.1"/>
    <property type="molecule type" value="Genomic_DNA"/>
</dbReference>
<evidence type="ECO:0000313" key="1">
    <source>
        <dbReference type="EMBL" id="VEN74716.1"/>
    </source>
</evidence>
<sequence length="109" mass="12691">MVLEPPFLMTKIHRYNEANPMPELARFFGIIVCMYAEVGLPHHRPHFHVYYQNQSAVYAIDPIEMIGGALSRKQQRLVEAWAEIHQGELLENWERLQSGRLPVKVAPLR</sequence>
<organism evidence="1">
    <name type="scientific">uncultured Desulfobacteraceae bacterium</name>
    <dbReference type="NCBI Taxonomy" id="218296"/>
    <lineage>
        <taxon>Bacteria</taxon>
        <taxon>Pseudomonadati</taxon>
        <taxon>Thermodesulfobacteriota</taxon>
        <taxon>Desulfobacteria</taxon>
        <taxon>Desulfobacterales</taxon>
        <taxon>Desulfobacteraceae</taxon>
        <taxon>environmental samples</taxon>
    </lineage>
</organism>
<dbReference type="Pfam" id="PF13711">
    <property type="entry name" value="DUF4160"/>
    <property type="match status" value="1"/>
</dbReference>